<reference evidence="4" key="1">
    <citation type="journal article" date="2019" name="Int. J. Syst. Evol. Microbiol.">
        <title>The Global Catalogue of Microorganisms (GCM) 10K type strain sequencing project: providing services to taxonomists for standard genome sequencing and annotation.</title>
        <authorList>
            <consortium name="The Broad Institute Genomics Platform"/>
            <consortium name="The Broad Institute Genome Sequencing Center for Infectious Disease"/>
            <person name="Wu L."/>
            <person name="Ma J."/>
        </authorList>
    </citation>
    <scope>NUCLEOTIDE SEQUENCE [LARGE SCALE GENOMIC DNA]</scope>
    <source>
        <strain evidence="4">JCM 17938</strain>
    </source>
</reference>
<evidence type="ECO:0000313" key="3">
    <source>
        <dbReference type="EMBL" id="GAA4618633.1"/>
    </source>
</evidence>
<dbReference type="Proteomes" id="UP001500212">
    <property type="component" value="Unassembled WGS sequence"/>
</dbReference>
<accession>A0ABP8U0A2</accession>
<keyword evidence="4" id="KW-1185">Reference proteome</keyword>
<feature type="signal peptide" evidence="1">
    <location>
        <begin position="1"/>
        <end position="31"/>
    </location>
</feature>
<feature type="chain" id="PRO_5045754018" description="DUF4232 domain-containing protein" evidence="1">
    <location>
        <begin position="32"/>
        <end position="167"/>
    </location>
</feature>
<proteinExistence type="predicted"/>
<evidence type="ECO:0000259" key="2">
    <source>
        <dbReference type="Pfam" id="PF14016"/>
    </source>
</evidence>
<dbReference type="RefSeq" id="WP_345366832.1">
    <property type="nucleotide sequence ID" value="NZ_BAABHJ010000040.1"/>
</dbReference>
<dbReference type="InterPro" id="IPR025326">
    <property type="entry name" value="DUF4232"/>
</dbReference>
<comment type="caution">
    <text evidence="3">The sequence shown here is derived from an EMBL/GenBank/DDBJ whole genome shotgun (WGS) entry which is preliminary data.</text>
</comment>
<protein>
    <recommendedName>
        <fullName evidence="2">DUF4232 domain-containing protein</fullName>
    </recommendedName>
</protein>
<organism evidence="3 4">
    <name type="scientific">Actinoallomurus liliacearum</name>
    <dbReference type="NCBI Taxonomy" id="1080073"/>
    <lineage>
        <taxon>Bacteria</taxon>
        <taxon>Bacillati</taxon>
        <taxon>Actinomycetota</taxon>
        <taxon>Actinomycetes</taxon>
        <taxon>Streptosporangiales</taxon>
        <taxon>Thermomonosporaceae</taxon>
        <taxon>Actinoallomurus</taxon>
    </lineage>
</organism>
<name>A0ABP8U0A2_9ACTN</name>
<keyword evidence="1" id="KW-0732">Signal</keyword>
<evidence type="ECO:0000313" key="4">
    <source>
        <dbReference type="Proteomes" id="UP001500212"/>
    </source>
</evidence>
<sequence>MNDKTRRRMRTAIVAGVITGGSIAAAVPAVAATTTPTCKGTDLTVSLGRVDSGAGQRYSTLDFATLGKKTCVLRNDLTSLAFLTSGPEGGAQSVPVTVTRASGSTKESVVLKPGTVGHLDLHWSIVDTPTVPDSLTFSLPNSGGLGAASWHAAVGPDHHLDLGHLHS</sequence>
<dbReference type="Pfam" id="PF14016">
    <property type="entry name" value="DUF4232"/>
    <property type="match status" value="1"/>
</dbReference>
<feature type="domain" description="DUF4232" evidence="2">
    <location>
        <begin position="38"/>
        <end position="151"/>
    </location>
</feature>
<dbReference type="EMBL" id="BAABHJ010000040">
    <property type="protein sequence ID" value="GAA4618633.1"/>
    <property type="molecule type" value="Genomic_DNA"/>
</dbReference>
<evidence type="ECO:0000256" key="1">
    <source>
        <dbReference type="SAM" id="SignalP"/>
    </source>
</evidence>
<gene>
    <name evidence="3" type="ORF">GCM10023195_83880</name>
</gene>